<dbReference type="KEGG" id="amr:AM1_0195"/>
<protein>
    <submittedName>
        <fullName evidence="1">Uncharacterized protein</fullName>
    </submittedName>
</protein>
<dbReference type="EMBL" id="CP000828">
    <property type="protein sequence ID" value="ABW25281.1"/>
    <property type="molecule type" value="Genomic_DNA"/>
</dbReference>
<accession>B0C7M1</accession>
<proteinExistence type="predicted"/>
<evidence type="ECO:0000313" key="2">
    <source>
        <dbReference type="Proteomes" id="UP000000268"/>
    </source>
</evidence>
<reference evidence="1 2" key="1">
    <citation type="journal article" date="2008" name="Proc. Natl. Acad. Sci. U.S.A.">
        <title>Niche adaptation and genome expansion in the chlorophyll d-producing cyanobacterium Acaryochloris marina.</title>
        <authorList>
            <person name="Swingley W.D."/>
            <person name="Chen M."/>
            <person name="Cheung P.C."/>
            <person name="Conrad A.L."/>
            <person name="Dejesa L.C."/>
            <person name="Hao J."/>
            <person name="Honchak B.M."/>
            <person name="Karbach L.E."/>
            <person name="Kurdoglu A."/>
            <person name="Lahiri S."/>
            <person name="Mastrian S.D."/>
            <person name="Miyashita H."/>
            <person name="Page L."/>
            <person name="Ramakrishna P."/>
            <person name="Satoh S."/>
            <person name="Sattley W.M."/>
            <person name="Shimada Y."/>
            <person name="Taylor H.L."/>
            <person name="Tomo T."/>
            <person name="Tsuchiya T."/>
            <person name="Wang Z.T."/>
            <person name="Raymond J."/>
            <person name="Mimuro M."/>
            <person name="Blankenship R.E."/>
            <person name="Touchman J.W."/>
        </authorList>
    </citation>
    <scope>NUCLEOTIDE SEQUENCE [LARGE SCALE GENOMIC DNA]</scope>
    <source>
        <strain evidence="2">MBIC 11017</strain>
    </source>
</reference>
<name>B0C7M1_ACAM1</name>
<evidence type="ECO:0000313" key="1">
    <source>
        <dbReference type="EMBL" id="ABW25281.1"/>
    </source>
</evidence>
<keyword evidence="2" id="KW-1185">Reference proteome</keyword>
<sequence>MELGNWKGAQAYFWHTYLNTLKFYDDNRKQLQKRASAKLAETISWRINSDSLSDH</sequence>
<dbReference type="HOGENOM" id="CLU_3021190_0_0_3"/>
<organism evidence="1 2">
    <name type="scientific">Acaryochloris marina (strain MBIC 11017)</name>
    <dbReference type="NCBI Taxonomy" id="329726"/>
    <lineage>
        <taxon>Bacteria</taxon>
        <taxon>Bacillati</taxon>
        <taxon>Cyanobacteriota</taxon>
        <taxon>Cyanophyceae</taxon>
        <taxon>Acaryochloridales</taxon>
        <taxon>Acaryochloridaceae</taxon>
        <taxon>Acaryochloris</taxon>
    </lineage>
</organism>
<gene>
    <name evidence="1" type="ordered locus">AM1_0195</name>
</gene>
<dbReference type="Proteomes" id="UP000000268">
    <property type="component" value="Chromosome"/>
</dbReference>
<dbReference type="AlphaFoldDB" id="B0C7M1"/>
<dbReference type="eggNOG" id="COG4973">
    <property type="taxonomic scope" value="Bacteria"/>
</dbReference>